<dbReference type="AlphaFoldDB" id="A0A0C2MPM2"/>
<proteinExistence type="predicted"/>
<comment type="caution">
    <text evidence="1">The sequence shown here is derived from an EMBL/GenBank/DDBJ whole genome shotgun (WGS) entry which is preliminary data.</text>
</comment>
<keyword evidence="2" id="KW-1185">Reference proteome</keyword>
<evidence type="ECO:0000313" key="2">
    <source>
        <dbReference type="Proteomes" id="UP000031668"/>
    </source>
</evidence>
<accession>A0A0C2MPM2</accession>
<gene>
    <name evidence="1" type="ORF">RF11_05362</name>
</gene>
<sequence length="168" mass="19312">MTTRIRSGESLEDMTSNHMVDIVKKVAVQNQLAGEEIIDAYCCFQMVYLVTVNILMLAQLSYYDLQPFVTRHPIGFFETRKARTFVNVIEARLVKSINEVYSKGGFIGTPLLSELISAVLTHDFDQGGNLEDIIIRKIERTVFAIEERYRRPTRNLGKLLKHFLIELN</sequence>
<dbReference type="EMBL" id="JWZT01002554">
    <property type="protein sequence ID" value="KII69161.1"/>
    <property type="molecule type" value="Genomic_DNA"/>
</dbReference>
<name>A0A0C2MPM2_THEKT</name>
<organism evidence="1 2">
    <name type="scientific">Thelohanellus kitauei</name>
    <name type="common">Myxosporean</name>
    <dbReference type="NCBI Taxonomy" id="669202"/>
    <lineage>
        <taxon>Eukaryota</taxon>
        <taxon>Metazoa</taxon>
        <taxon>Cnidaria</taxon>
        <taxon>Myxozoa</taxon>
        <taxon>Myxosporea</taxon>
        <taxon>Bivalvulida</taxon>
        <taxon>Platysporina</taxon>
        <taxon>Myxobolidae</taxon>
        <taxon>Thelohanellus</taxon>
    </lineage>
</organism>
<dbReference type="Proteomes" id="UP000031668">
    <property type="component" value="Unassembled WGS sequence"/>
</dbReference>
<evidence type="ECO:0000313" key="1">
    <source>
        <dbReference type="EMBL" id="KII69161.1"/>
    </source>
</evidence>
<protein>
    <submittedName>
        <fullName evidence="1">Uncharacterized protein</fullName>
    </submittedName>
</protein>
<reference evidence="1 2" key="1">
    <citation type="journal article" date="2014" name="Genome Biol. Evol.">
        <title>The genome of the myxosporean Thelohanellus kitauei shows adaptations to nutrient acquisition within its fish host.</title>
        <authorList>
            <person name="Yang Y."/>
            <person name="Xiong J."/>
            <person name="Zhou Z."/>
            <person name="Huo F."/>
            <person name="Miao W."/>
            <person name="Ran C."/>
            <person name="Liu Y."/>
            <person name="Zhang J."/>
            <person name="Feng J."/>
            <person name="Wang M."/>
            <person name="Wang M."/>
            <person name="Wang L."/>
            <person name="Yao B."/>
        </authorList>
    </citation>
    <scope>NUCLEOTIDE SEQUENCE [LARGE SCALE GENOMIC DNA]</scope>
    <source>
        <strain evidence="1">Wuqing</strain>
    </source>
</reference>